<evidence type="ECO:0000313" key="3">
    <source>
        <dbReference type="EMBL" id="KAB5525431.1"/>
    </source>
</evidence>
<dbReference type="Pfam" id="PF01535">
    <property type="entry name" value="PPR"/>
    <property type="match status" value="1"/>
</dbReference>
<sequence>MEMEMSSSTQAGESSSSDIVSRARKLLFRRMLVGIKDGRFFLGSFHCIDKQGNIILQDAVEYRNTHRSSPSPTEQRCLGLILIPSSCRTSCHVDCSIEEQLSLLNVCGSLGDARRVFDEMLVRDVISWTGVISGNGYLSLGKGIHRLIIERGFGLGSEVSNALMDMYVKCESLLAMVDMYASMVRAGMRPNEVTFLVTLTACCHCGFVGEGHLYFHWMKSQKYNLPPRLELYGCMVDLLCRAGLLDEALELTKAMPMLSNVRIMGALLSACKENGNVELPQEILERLVELDSHDNGVYVLLSNIHSINQRWADVIRIRRLMKEKGIEKTRVKCCRGGW</sequence>
<dbReference type="Pfam" id="PF20431">
    <property type="entry name" value="E_motif"/>
    <property type="match status" value="1"/>
</dbReference>
<dbReference type="InterPro" id="IPR010920">
    <property type="entry name" value="LSM_dom_sf"/>
</dbReference>
<organism evidence="3 4">
    <name type="scientific">Salix brachista</name>
    <dbReference type="NCBI Taxonomy" id="2182728"/>
    <lineage>
        <taxon>Eukaryota</taxon>
        <taxon>Viridiplantae</taxon>
        <taxon>Streptophyta</taxon>
        <taxon>Embryophyta</taxon>
        <taxon>Tracheophyta</taxon>
        <taxon>Spermatophyta</taxon>
        <taxon>Magnoliopsida</taxon>
        <taxon>eudicotyledons</taxon>
        <taxon>Gunneridae</taxon>
        <taxon>Pentapetalae</taxon>
        <taxon>rosids</taxon>
        <taxon>fabids</taxon>
        <taxon>Malpighiales</taxon>
        <taxon>Salicaceae</taxon>
        <taxon>Saliceae</taxon>
        <taxon>Salix</taxon>
    </lineage>
</organism>
<proteinExistence type="predicted"/>
<dbReference type="Gene3D" id="1.25.40.10">
    <property type="entry name" value="Tetratricopeptide repeat domain"/>
    <property type="match status" value="1"/>
</dbReference>
<comment type="caution">
    <text evidence="3">The sequence shown here is derived from an EMBL/GenBank/DDBJ whole genome shotgun (WGS) entry which is preliminary data.</text>
</comment>
<dbReference type="Proteomes" id="UP000326939">
    <property type="component" value="Chromosome 15"/>
</dbReference>
<protein>
    <recommendedName>
        <fullName evidence="2">Sm domain-containing protein</fullName>
    </recommendedName>
</protein>
<accession>A0A5N5K1G0</accession>
<dbReference type="PANTHER" id="PTHR47926">
    <property type="entry name" value="PENTATRICOPEPTIDE REPEAT-CONTAINING PROTEIN"/>
    <property type="match status" value="1"/>
</dbReference>
<evidence type="ECO:0000256" key="1">
    <source>
        <dbReference type="ARBA" id="ARBA00022737"/>
    </source>
</evidence>
<dbReference type="Gene3D" id="2.30.30.100">
    <property type="match status" value="1"/>
</dbReference>
<dbReference type="InterPro" id="IPR046848">
    <property type="entry name" value="E_motif"/>
</dbReference>
<dbReference type="InterPro" id="IPR046960">
    <property type="entry name" value="PPR_At4g14850-like_plant"/>
</dbReference>
<dbReference type="InterPro" id="IPR034110">
    <property type="entry name" value="LSMD1_Sm"/>
</dbReference>
<dbReference type="Pfam" id="PF01423">
    <property type="entry name" value="LSM"/>
    <property type="match status" value="1"/>
</dbReference>
<dbReference type="InterPro" id="IPR011990">
    <property type="entry name" value="TPR-like_helical_dom_sf"/>
</dbReference>
<gene>
    <name evidence="3" type="ORF">DKX38_023180</name>
</gene>
<dbReference type="InterPro" id="IPR002885">
    <property type="entry name" value="PPR_rpt"/>
</dbReference>
<keyword evidence="1" id="KW-0677">Repeat</keyword>
<dbReference type="CDD" id="cd06168">
    <property type="entry name" value="LSMD1"/>
    <property type="match status" value="1"/>
</dbReference>
<dbReference type="GO" id="GO:0003723">
    <property type="term" value="F:RNA binding"/>
    <property type="evidence" value="ECO:0007669"/>
    <property type="project" value="InterPro"/>
</dbReference>
<dbReference type="SUPFAM" id="SSF50182">
    <property type="entry name" value="Sm-like ribonucleoproteins"/>
    <property type="match status" value="1"/>
</dbReference>
<dbReference type="PANTHER" id="PTHR47926:SF459">
    <property type="entry name" value="PENTATRICOPEPTIDE REPEAT-CONTAINING PROTEIN"/>
    <property type="match status" value="1"/>
</dbReference>
<dbReference type="GO" id="GO:0031417">
    <property type="term" value="C:NatC complex"/>
    <property type="evidence" value="ECO:0007669"/>
    <property type="project" value="InterPro"/>
</dbReference>
<dbReference type="Pfam" id="PF13041">
    <property type="entry name" value="PPR_2"/>
    <property type="match status" value="1"/>
</dbReference>
<dbReference type="NCBIfam" id="TIGR00756">
    <property type="entry name" value="PPR"/>
    <property type="match status" value="1"/>
</dbReference>
<dbReference type="InterPro" id="IPR001163">
    <property type="entry name" value="Sm_dom_euk/arc"/>
</dbReference>
<dbReference type="GO" id="GO:0009451">
    <property type="term" value="P:RNA modification"/>
    <property type="evidence" value="ECO:0007669"/>
    <property type="project" value="InterPro"/>
</dbReference>
<keyword evidence="4" id="KW-1185">Reference proteome</keyword>
<name>A0A5N5K1G0_9ROSI</name>
<evidence type="ECO:0000259" key="2">
    <source>
        <dbReference type="Pfam" id="PF01423"/>
    </source>
</evidence>
<feature type="domain" description="Sm" evidence="2">
    <location>
        <begin position="25"/>
        <end position="84"/>
    </location>
</feature>
<dbReference type="FunFam" id="1.25.40.10:FF:000242">
    <property type="entry name" value="Pentatricopeptide repeat-containing protein"/>
    <property type="match status" value="1"/>
</dbReference>
<dbReference type="AlphaFoldDB" id="A0A5N5K1G0"/>
<dbReference type="EMBL" id="VDCV01000015">
    <property type="protein sequence ID" value="KAB5525431.1"/>
    <property type="molecule type" value="Genomic_DNA"/>
</dbReference>
<reference evidence="4" key="1">
    <citation type="journal article" date="2019" name="Gigascience">
        <title>De novo genome assembly of the endangered Acer yangbiense, a plant species with extremely small populations endemic to Yunnan Province, China.</title>
        <authorList>
            <person name="Yang J."/>
            <person name="Wariss H.M."/>
            <person name="Tao L."/>
            <person name="Zhang R."/>
            <person name="Yun Q."/>
            <person name="Hollingsworth P."/>
            <person name="Dao Z."/>
            <person name="Luo G."/>
            <person name="Guo H."/>
            <person name="Ma Y."/>
            <person name="Sun W."/>
        </authorList>
    </citation>
    <scope>NUCLEOTIDE SEQUENCE [LARGE SCALE GENOMIC DNA]</scope>
    <source>
        <strain evidence="4">cv. br00</strain>
    </source>
</reference>
<evidence type="ECO:0000313" key="4">
    <source>
        <dbReference type="Proteomes" id="UP000326939"/>
    </source>
</evidence>